<feature type="region of interest" description="Disordered" evidence="1">
    <location>
        <begin position="1"/>
        <end position="39"/>
    </location>
</feature>
<evidence type="ECO:0000313" key="4">
    <source>
        <dbReference type="EMBL" id="AXJ14348.1"/>
    </source>
</evidence>
<dbReference type="Pfam" id="PF12278">
    <property type="entry name" value="SDP_N"/>
    <property type="match status" value="1"/>
</dbReference>
<reference evidence="3" key="1">
    <citation type="journal article" date="2018" name="Insect Mol. Biol.">
        <title>Evidence for involvement of a transformer paralog in sex determination of the wasp Leptopilina clavipes.</title>
        <authorList>
            <person name="Geuverink E."/>
            <person name="Kraaijeveld K."/>
            <person name="van Leussen M."/>
            <person name="Chen F."/>
            <person name="Pijpe J."/>
            <person name="Linskens M.H."/>
            <person name="Beukeboom L.W."/>
            <person name="van de Zande L."/>
        </authorList>
    </citation>
    <scope>NUCLEOTIDE SEQUENCE</scope>
</reference>
<evidence type="ECO:0000256" key="1">
    <source>
        <dbReference type="SAM" id="MobiDB-lite"/>
    </source>
</evidence>
<accession>A0A345VNP5</accession>
<dbReference type="EMBL" id="MG963998">
    <property type="protein sequence ID" value="AXJ14347.1"/>
    <property type="molecule type" value="mRNA"/>
</dbReference>
<protein>
    <submittedName>
        <fullName evidence="3">Transformer male-specific splice variant 1</fullName>
    </submittedName>
    <submittedName>
        <fullName evidence="4">Transformer male-specific splice variant 2</fullName>
    </submittedName>
</protein>
<feature type="domain" description="Complementary sex determination N-terminal" evidence="2">
    <location>
        <begin position="36"/>
        <end position="163"/>
    </location>
</feature>
<feature type="region of interest" description="Disordered" evidence="1">
    <location>
        <begin position="73"/>
        <end position="123"/>
    </location>
</feature>
<evidence type="ECO:0000259" key="2">
    <source>
        <dbReference type="Pfam" id="PF12278"/>
    </source>
</evidence>
<proteinExistence type="evidence at transcript level"/>
<dbReference type="AlphaFoldDB" id="A0A345VNP5"/>
<sequence length="242" mass="28047">MRRRSPSASSRDRRSRRSRSEDRRTSDRRVEGEIDKRREAWLIQQQRARDHEILKQKMILEYELRRAILLKKTEKSSRRSRSTSRSKDRTKSIPKPAIMSEKFEAPGGSEPLFRGPSTSSRPTDAELRQIKVDIHRNISGPVDVNNDLQREIVNPEDVRVKRREGEGQKYILERFDINQPESFESKDEETRIIINLNIGDSKKLSENFLTSKSGSSSPKVRFSSSSDVDYFTVFINTQPPAG</sequence>
<dbReference type="InterPro" id="IPR022063">
    <property type="entry name" value="Sex_determin_N"/>
</dbReference>
<dbReference type="EMBL" id="MG963999">
    <property type="protein sequence ID" value="AXJ14348.1"/>
    <property type="molecule type" value="mRNA"/>
</dbReference>
<name>A0A345VNP5_9HYME</name>
<organism evidence="3">
    <name type="scientific">Leptopilina clavipes</name>
    <dbReference type="NCBI Taxonomy" id="63434"/>
    <lineage>
        <taxon>Eukaryota</taxon>
        <taxon>Metazoa</taxon>
        <taxon>Ecdysozoa</taxon>
        <taxon>Arthropoda</taxon>
        <taxon>Hexapoda</taxon>
        <taxon>Insecta</taxon>
        <taxon>Pterygota</taxon>
        <taxon>Neoptera</taxon>
        <taxon>Endopterygota</taxon>
        <taxon>Hymenoptera</taxon>
        <taxon>Apocrita</taxon>
        <taxon>Proctotrupomorpha</taxon>
        <taxon>Cynipoidea</taxon>
        <taxon>Figitidae</taxon>
        <taxon>Eucoilinae</taxon>
        <taxon>Leptopilina</taxon>
    </lineage>
</organism>
<evidence type="ECO:0000313" key="3">
    <source>
        <dbReference type="EMBL" id="AXJ14347.1"/>
    </source>
</evidence>
<feature type="compositionally biased region" description="Basic and acidic residues" evidence="1">
    <location>
        <begin position="18"/>
        <end position="39"/>
    </location>
</feature>